<dbReference type="AlphaFoldDB" id="A0A0C2X7V2"/>
<feature type="region of interest" description="Disordered" evidence="1">
    <location>
        <begin position="84"/>
        <end position="114"/>
    </location>
</feature>
<gene>
    <name evidence="3" type="ORF">M408DRAFT_19051</name>
</gene>
<evidence type="ECO:0000256" key="1">
    <source>
        <dbReference type="SAM" id="MobiDB-lite"/>
    </source>
</evidence>
<proteinExistence type="predicted"/>
<dbReference type="InterPro" id="IPR001357">
    <property type="entry name" value="BRCT_dom"/>
</dbReference>
<dbReference type="InterPro" id="IPR036420">
    <property type="entry name" value="BRCT_dom_sf"/>
</dbReference>
<evidence type="ECO:0000259" key="2">
    <source>
        <dbReference type="PROSITE" id="PS50172"/>
    </source>
</evidence>
<dbReference type="HOGENOM" id="CLU_1384919_0_0_1"/>
<reference evidence="3 4" key="1">
    <citation type="submission" date="2014-04" db="EMBL/GenBank/DDBJ databases">
        <authorList>
            <consortium name="DOE Joint Genome Institute"/>
            <person name="Kuo A."/>
            <person name="Zuccaro A."/>
            <person name="Kohler A."/>
            <person name="Nagy L.G."/>
            <person name="Floudas D."/>
            <person name="Copeland A."/>
            <person name="Barry K.W."/>
            <person name="Cichocki N."/>
            <person name="Veneault-Fourrey C."/>
            <person name="LaButti K."/>
            <person name="Lindquist E.A."/>
            <person name="Lipzen A."/>
            <person name="Lundell T."/>
            <person name="Morin E."/>
            <person name="Murat C."/>
            <person name="Sun H."/>
            <person name="Tunlid A."/>
            <person name="Henrissat B."/>
            <person name="Grigoriev I.V."/>
            <person name="Hibbett D.S."/>
            <person name="Martin F."/>
            <person name="Nordberg H.P."/>
            <person name="Cantor M.N."/>
            <person name="Hua S.X."/>
        </authorList>
    </citation>
    <scope>NUCLEOTIDE SEQUENCE [LARGE SCALE GENOMIC DNA]</scope>
    <source>
        <strain evidence="3 4">MAFF 305830</strain>
    </source>
</reference>
<feature type="domain" description="BRCT" evidence="2">
    <location>
        <begin position="14"/>
        <end position="81"/>
    </location>
</feature>
<accession>A0A0C2X7V2</accession>
<reference evidence="4" key="2">
    <citation type="submission" date="2015-01" db="EMBL/GenBank/DDBJ databases">
        <title>Evolutionary Origins and Diversification of the Mycorrhizal Mutualists.</title>
        <authorList>
            <consortium name="DOE Joint Genome Institute"/>
            <consortium name="Mycorrhizal Genomics Consortium"/>
            <person name="Kohler A."/>
            <person name="Kuo A."/>
            <person name="Nagy L.G."/>
            <person name="Floudas D."/>
            <person name="Copeland A."/>
            <person name="Barry K.W."/>
            <person name="Cichocki N."/>
            <person name="Veneault-Fourrey C."/>
            <person name="LaButti K."/>
            <person name="Lindquist E.A."/>
            <person name="Lipzen A."/>
            <person name="Lundell T."/>
            <person name="Morin E."/>
            <person name="Murat C."/>
            <person name="Riley R."/>
            <person name="Ohm R."/>
            <person name="Sun H."/>
            <person name="Tunlid A."/>
            <person name="Henrissat B."/>
            <person name="Grigoriev I.V."/>
            <person name="Hibbett D.S."/>
            <person name="Martin F."/>
        </authorList>
    </citation>
    <scope>NUCLEOTIDE SEQUENCE [LARGE SCALE GENOMIC DNA]</scope>
    <source>
        <strain evidence="4">MAFF 305830</strain>
    </source>
</reference>
<dbReference type="EMBL" id="KN824277">
    <property type="protein sequence ID" value="KIM34093.1"/>
    <property type="molecule type" value="Genomic_DNA"/>
</dbReference>
<dbReference type="Proteomes" id="UP000054097">
    <property type="component" value="Unassembled WGS sequence"/>
</dbReference>
<dbReference type="Gene3D" id="3.40.50.10190">
    <property type="entry name" value="BRCT domain"/>
    <property type="match status" value="1"/>
</dbReference>
<evidence type="ECO:0000313" key="4">
    <source>
        <dbReference type="Proteomes" id="UP000054097"/>
    </source>
</evidence>
<evidence type="ECO:0000313" key="3">
    <source>
        <dbReference type="EMBL" id="KIM34093.1"/>
    </source>
</evidence>
<keyword evidence="4" id="KW-1185">Reference proteome</keyword>
<organism evidence="3 4">
    <name type="scientific">Serendipita vermifera MAFF 305830</name>
    <dbReference type="NCBI Taxonomy" id="933852"/>
    <lineage>
        <taxon>Eukaryota</taxon>
        <taxon>Fungi</taxon>
        <taxon>Dikarya</taxon>
        <taxon>Basidiomycota</taxon>
        <taxon>Agaricomycotina</taxon>
        <taxon>Agaricomycetes</taxon>
        <taxon>Sebacinales</taxon>
        <taxon>Serendipitaceae</taxon>
        <taxon>Serendipita</taxon>
    </lineage>
</organism>
<name>A0A0C2X7V2_SERVB</name>
<dbReference type="PROSITE" id="PS50172">
    <property type="entry name" value="BRCT"/>
    <property type="match status" value="1"/>
</dbReference>
<sequence length="197" mass="21024">MSTACFSPQVGKSVRQLWQENGGSIATSVDDLGTGSFFIAAQQDQFWIKSLTAYSITVYAETWVVDSVLQGKLAPSREYELAASLSAQTTPPEPVAANDLGAGDETMTEDGTSSELEVERTLVDEKDEDVISSASGSAVHFQSLQETFRPSSLILKPPEIPISLLIASTPAVLCCQPFRVGGCFDGAPFDAKPKTPK</sequence>
<protein>
    <recommendedName>
        <fullName evidence="2">BRCT domain-containing protein</fullName>
    </recommendedName>
</protein>